<evidence type="ECO:0000256" key="3">
    <source>
        <dbReference type="ARBA" id="ARBA00004991"/>
    </source>
</evidence>
<dbReference type="InterPro" id="IPR016439">
    <property type="entry name" value="Lag1/Lac1-like"/>
</dbReference>
<keyword evidence="4 7" id="KW-0812">Transmembrane</keyword>
<dbReference type="OrthoDB" id="537032at2759"/>
<keyword evidence="5 9" id="KW-1133">Transmembrane helix</keyword>
<name>A0A4U8V269_STECR</name>
<evidence type="ECO:0000256" key="9">
    <source>
        <dbReference type="SAM" id="Phobius"/>
    </source>
</evidence>
<feature type="transmembrane region" description="Helical" evidence="9">
    <location>
        <begin position="214"/>
        <end position="234"/>
    </location>
</feature>
<evidence type="ECO:0000313" key="11">
    <source>
        <dbReference type="EMBL" id="TMS39465.1"/>
    </source>
</evidence>
<dbReference type="GO" id="GO:0016020">
    <property type="term" value="C:membrane"/>
    <property type="evidence" value="ECO:0007669"/>
    <property type="project" value="UniProtKB-SubCell"/>
</dbReference>
<proteinExistence type="predicted"/>
<dbReference type="AlphaFoldDB" id="A0A4U8V269"/>
<reference evidence="11 12" key="1">
    <citation type="journal article" date="2015" name="Genome Biol.">
        <title>Comparative genomics of Steinernema reveals deeply conserved gene regulatory networks.</title>
        <authorList>
            <person name="Dillman A.R."/>
            <person name="Macchietto M."/>
            <person name="Porter C.F."/>
            <person name="Rogers A."/>
            <person name="Williams B."/>
            <person name="Antoshechkin I."/>
            <person name="Lee M.M."/>
            <person name="Goodwin Z."/>
            <person name="Lu X."/>
            <person name="Lewis E.E."/>
            <person name="Goodrich-Blair H."/>
            <person name="Stock S.P."/>
            <person name="Adams B.J."/>
            <person name="Sternberg P.W."/>
            <person name="Mortazavi A."/>
        </authorList>
    </citation>
    <scope>NUCLEOTIDE SEQUENCE [LARGE SCALE GENOMIC DNA]</scope>
    <source>
        <strain evidence="11 12">ALL</strain>
    </source>
</reference>
<dbReference type="PROSITE" id="PS50922">
    <property type="entry name" value="TLC"/>
    <property type="match status" value="1"/>
</dbReference>
<dbReference type="EMBL" id="AZBU02000001">
    <property type="protein sequence ID" value="TMS39465.1"/>
    <property type="molecule type" value="Genomic_DNA"/>
</dbReference>
<comment type="subcellular location">
    <subcellularLocation>
        <location evidence="1">Membrane</location>
        <topology evidence="1">Multi-pass membrane protein</topology>
    </subcellularLocation>
</comment>
<dbReference type="Pfam" id="PF03798">
    <property type="entry name" value="TRAM_LAG1_CLN8"/>
    <property type="match status" value="1"/>
</dbReference>
<evidence type="ECO:0000256" key="1">
    <source>
        <dbReference type="ARBA" id="ARBA00004141"/>
    </source>
</evidence>
<dbReference type="PANTHER" id="PTHR12560">
    <property type="entry name" value="LONGEVITY ASSURANCE FACTOR 1 LAG1"/>
    <property type="match status" value="1"/>
</dbReference>
<dbReference type="PANTHER" id="PTHR12560:SF0">
    <property type="entry name" value="LD18904P"/>
    <property type="match status" value="1"/>
</dbReference>
<comment type="pathway">
    <text evidence="3">Sphingolipid metabolism.</text>
</comment>
<sequence length="334" mass="39283">MGLWNPAVWLPRDVPWSHVPSKFEDLWYPIYFAVPLIVVRLLWEACVGIPLAAAFGYIKGPILPQVTEYLFFGFSKNTKRKRVLECFFRTSIYVVFFVFGCFTLYDKSWMWDVTECWKNYPNHEIDNTVWWYYMLETGFYCSLLISSTFETRRSDFWQLIFHHVVTIGLLSASWTINFVRVGTLVLISHDLSDIIMELGKLVRYGKIGPLATNFMFVMFLTSWIVTRLGFYPFVVIRSAVMDAPTLIQPGWQLLDFTQIPHAPRVIIIMLICLFALHVFWTFIILKIIIRTVTKGEARDVRSSESEADDDDKSRLVNKRKKSPQRIREERKKRE</sequence>
<feature type="compositionally biased region" description="Basic and acidic residues" evidence="8">
    <location>
        <begin position="325"/>
        <end position="334"/>
    </location>
</feature>
<keyword evidence="6 7" id="KW-0472">Membrane</keyword>
<dbReference type="EMBL" id="CM016762">
    <property type="protein sequence ID" value="TMS39465.1"/>
    <property type="molecule type" value="Genomic_DNA"/>
</dbReference>
<feature type="region of interest" description="Disordered" evidence="8">
    <location>
        <begin position="296"/>
        <end position="334"/>
    </location>
</feature>
<evidence type="ECO:0000256" key="6">
    <source>
        <dbReference type="ARBA" id="ARBA00023136"/>
    </source>
</evidence>
<evidence type="ECO:0000313" key="12">
    <source>
        <dbReference type="Proteomes" id="UP000298663"/>
    </source>
</evidence>
<feature type="transmembrane region" description="Helical" evidence="9">
    <location>
        <begin position="156"/>
        <end position="176"/>
    </location>
</feature>
<reference evidence="11 12" key="2">
    <citation type="journal article" date="2019" name="G3 (Bethesda)">
        <title>Hybrid Assembly of the Genome of the Entomopathogenic Nematode Steinernema carpocapsae Identifies the X-Chromosome.</title>
        <authorList>
            <person name="Serra L."/>
            <person name="Macchietto M."/>
            <person name="Macias-Munoz A."/>
            <person name="McGill C.J."/>
            <person name="Rodriguez I.M."/>
            <person name="Rodriguez B."/>
            <person name="Murad R."/>
            <person name="Mortazavi A."/>
        </authorList>
    </citation>
    <scope>NUCLEOTIDE SEQUENCE [LARGE SCALE GENOMIC DNA]</scope>
    <source>
        <strain evidence="11 12">ALL</strain>
    </source>
</reference>
<dbReference type="GO" id="GO:0050291">
    <property type="term" value="F:sphingosine N-acyltransferase activity"/>
    <property type="evidence" value="ECO:0007669"/>
    <property type="project" value="InterPro"/>
</dbReference>
<evidence type="ECO:0000256" key="7">
    <source>
        <dbReference type="PROSITE-ProRule" id="PRU00205"/>
    </source>
</evidence>
<dbReference type="UniPathway" id="UPA00222"/>
<evidence type="ECO:0000259" key="10">
    <source>
        <dbReference type="PROSITE" id="PS50922"/>
    </source>
</evidence>
<comment type="pathway">
    <text evidence="2">Lipid metabolism; sphingolipid metabolism.</text>
</comment>
<feature type="domain" description="TLC" evidence="10">
    <location>
        <begin position="81"/>
        <end position="293"/>
    </location>
</feature>
<dbReference type="InterPro" id="IPR006634">
    <property type="entry name" value="TLC-dom"/>
</dbReference>
<protein>
    <recommendedName>
        <fullName evidence="10">TLC domain-containing protein</fullName>
    </recommendedName>
</protein>
<dbReference type="GO" id="GO:0046513">
    <property type="term" value="P:ceramide biosynthetic process"/>
    <property type="evidence" value="ECO:0007669"/>
    <property type="project" value="InterPro"/>
</dbReference>
<dbReference type="Proteomes" id="UP000298663">
    <property type="component" value="Chromosome X"/>
</dbReference>
<evidence type="ECO:0000256" key="2">
    <source>
        <dbReference type="ARBA" id="ARBA00004760"/>
    </source>
</evidence>
<feature type="transmembrane region" description="Helical" evidence="9">
    <location>
        <begin position="265"/>
        <end position="289"/>
    </location>
</feature>
<feature type="transmembrane region" description="Helical" evidence="9">
    <location>
        <begin position="86"/>
        <end position="105"/>
    </location>
</feature>
<accession>A0A4U8V269</accession>
<evidence type="ECO:0000256" key="8">
    <source>
        <dbReference type="SAM" id="MobiDB-lite"/>
    </source>
</evidence>
<gene>
    <name evidence="11" type="ORF">L596_005981</name>
</gene>
<feature type="compositionally biased region" description="Basic residues" evidence="8">
    <location>
        <begin position="315"/>
        <end position="324"/>
    </location>
</feature>
<evidence type="ECO:0000256" key="4">
    <source>
        <dbReference type="ARBA" id="ARBA00022692"/>
    </source>
</evidence>
<evidence type="ECO:0000256" key="5">
    <source>
        <dbReference type="ARBA" id="ARBA00022989"/>
    </source>
</evidence>
<dbReference type="STRING" id="34508.A0A4U8V269"/>
<keyword evidence="12" id="KW-1185">Reference proteome</keyword>
<dbReference type="SMART" id="SM00724">
    <property type="entry name" value="TLC"/>
    <property type="match status" value="1"/>
</dbReference>
<comment type="caution">
    <text evidence="11">The sequence shown here is derived from an EMBL/GenBank/DDBJ whole genome shotgun (WGS) entry which is preliminary data.</text>
</comment>
<organism evidence="11 12">
    <name type="scientific">Steinernema carpocapsae</name>
    <name type="common">Entomopathogenic nematode</name>
    <dbReference type="NCBI Taxonomy" id="34508"/>
    <lineage>
        <taxon>Eukaryota</taxon>
        <taxon>Metazoa</taxon>
        <taxon>Ecdysozoa</taxon>
        <taxon>Nematoda</taxon>
        <taxon>Chromadorea</taxon>
        <taxon>Rhabditida</taxon>
        <taxon>Tylenchina</taxon>
        <taxon>Panagrolaimomorpha</taxon>
        <taxon>Strongyloidoidea</taxon>
        <taxon>Steinernematidae</taxon>
        <taxon>Steinernema</taxon>
    </lineage>
</organism>